<dbReference type="InterPro" id="IPR037143">
    <property type="entry name" value="4-PPantetheinyl_Trfase_dom_sf"/>
</dbReference>
<evidence type="ECO:0000256" key="1">
    <source>
        <dbReference type="ARBA" id="ARBA00010990"/>
    </source>
</evidence>
<protein>
    <submittedName>
        <fullName evidence="4">4'-phosphopantetheinyl transferase superfamily protein</fullName>
    </submittedName>
</protein>
<dbReference type="InterPro" id="IPR050559">
    <property type="entry name" value="P-Pant_transferase_sf"/>
</dbReference>
<accession>A0ABU4VS27</accession>
<evidence type="ECO:0000313" key="4">
    <source>
        <dbReference type="EMBL" id="MDX8153904.1"/>
    </source>
</evidence>
<dbReference type="Pfam" id="PF01648">
    <property type="entry name" value="ACPS"/>
    <property type="match status" value="1"/>
</dbReference>
<feature type="domain" description="4'-phosphopantetheinyl transferase" evidence="3">
    <location>
        <begin position="109"/>
        <end position="182"/>
    </location>
</feature>
<dbReference type="InterPro" id="IPR008278">
    <property type="entry name" value="4-PPantetheinyl_Trfase_dom"/>
</dbReference>
<keyword evidence="5" id="KW-1185">Reference proteome</keyword>
<dbReference type="GO" id="GO:0016740">
    <property type="term" value="F:transferase activity"/>
    <property type="evidence" value="ECO:0007669"/>
    <property type="project" value="UniProtKB-KW"/>
</dbReference>
<dbReference type="Gene3D" id="3.90.470.20">
    <property type="entry name" value="4'-phosphopantetheinyl transferase domain"/>
    <property type="match status" value="1"/>
</dbReference>
<evidence type="ECO:0000259" key="3">
    <source>
        <dbReference type="Pfam" id="PF01648"/>
    </source>
</evidence>
<dbReference type="EMBL" id="JAXAVX010000026">
    <property type="protein sequence ID" value="MDX8153904.1"/>
    <property type="molecule type" value="Genomic_DNA"/>
</dbReference>
<organism evidence="4 5">
    <name type="scientific">Patulibacter brassicae</name>
    <dbReference type="NCBI Taxonomy" id="1705717"/>
    <lineage>
        <taxon>Bacteria</taxon>
        <taxon>Bacillati</taxon>
        <taxon>Actinomycetota</taxon>
        <taxon>Thermoleophilia</taxon>
        <taxon>Solirubrobacterales</taxon>
        <taxon>Patulibacteraceae</taxon>
        <taxon>Patulibacter</taxon>
    </lineage>
</organism>
<dbReference type="SUPFAM" id="SSF56214">
    <property type="entry name" value="4'-phosphopantetheinyl transferase"/>
    <property type="match status" value="2"/>
</dbReference>
<evidence type="ECO:0000313" key="5">
    <source>
        <dbReference type="Proteomes" id="UP001277761"/>
    </source>
</evidence>
<name>A0ABU4VS27_9ACTN</name>
<dbReference type="RefSeq" id="WP_319956053.1">
    <property type="nucleotide sequence ID" value="NZ_JAXAVX010000026.1"/>
</dbReference>
<keyword evidence="2 4" id="KW-0808">Transferase</keyword>
<dbReference type="PANTHER" id="PTHR12215">
    <property type="entry name" value="PHOSPHOPANTETHEINE TRANSFERASE"/>
    <property type="match status" value="1"/>
</dbReference>
<comment type="similarity">
    <text evidence="1">Belongs to the P-Pant transferase superfamily. Gsp/Sfp/HetI/AcpT family.</text>
</comment>
<evidence type="ECO:0000256" key="2">
    <source>
        <dbReference type="ARBA" id="ARBA00022679"/>
    </source>
</evidence>
<gene>
    <name evidence="4" type="ORF">SK069_20060</name>
</gene>
<dbReference type="Proteomes" id="UP001277761">
    <property type="component" value="Unassembled WGS sequence"/>
</dbReference>
<comment type="caution">
    <text evidence="4">The sequence shown here is derived from an EMBL/GenBank/DDBJ whole genome shotgun (WGS) entry which is preliminary data.</text>
</comment>
<proteinExistence type="inferred from homology"/>
<dbReference type="PANTHER" id="PTHR12215:SF10">
    <property type="entry name" value="L-AMINOADIPATE-SEMIALDEHYDE DEHYDROGENASE-PHOSPHOPANTETHEINYL TRANSFERASE"/>
    <property type="match status" value="1"/>
</dbReference>
<sequence length="242" mass="24813">MPGEAPQPRVVVALVAVGAAPDPREAAALTAAERRHADGLRDVVAAPFVAARALLRRTLAEVAGVPLATVRLGVDPHGKLAPAGPLSGWHCNVSHTDGLAAVAVARGVRVGVDVERVADDGDRRCRRVLPSVLAPGEATTVDGAADADRLPTFLAIWTRKEAFLKGVGCGLTVEPRLVDVGPSGPRIRAAPHELEPERWCLHDLAAGPSHAGALAVAAPDAVVDRRPAPPVPGRGLPPGGAT</sequence>
<reference evidence="4 5" key="1">
    <citation type="submission" date="2023-11" db="EMBL/GenBank/DDBJ databases">
        <authorList>
            <person name="Xu M."/>
            <person name="Jiang T."/>
        </authorList>
    </citation>
    <scope>NUCLEOTIDE SEQUENCE [LARGE SCALE GENOMIC DNA]</scope>
    <source>
        <strain evidence="4 5">SD</strain>
    </source>
</reference>